<dbReference type="InterPro" id="IPR011009">
    <property type="entry name" value="Kinase-like_dom_sf"/>
</dbReference>
<dbReference type="PROSITE" id="PS50011">
    <property type="entry name" value="PROTEIN_KINASE_DOM"/>
    <property type="match status" value="1"/>
</dbReference>
<proteinExistence type="inferred from homology"/>
<evidence type="ECO:0000259" key="13">
    <source>
        <dbReference type="PROSITE" id="PS50011"/>
    </source>
</evidence>
<dbReference type="CDD" id="cd06623">
    <property type="entry name" value="PKc_MAPKK_plant_like"/>
    <property type="match status" value="1"/>
</dbReference>
<evidence type="ECO:0000256" key="8">
    <source>
        <dbReference type="ARBA" id="ARBA00049014"/>
    </source>
</evidence>
<dbReference type="GO" id="GO:0004674">
    <property type="term" value="F:protein serine/threonine kinase activity"/>
    <property type="evidence" value="ECO:0007669"/>
    <property type="project" value="UniProtKB-KW"/>
</dbReference>
<feature type="region of interest" description="Disordered" evidence="12">
    <location>
        <begin position="669"/>
        <end position="709"/>
    </location>
</feature>
<dbReference type="PROSITE" id="PS00108">
    <property type="entry name" value="PROTEIN_KINASE_ST"/>
    <property type="match status" value="1"/>
</dbReference>
<dbReference type="InterPro" id="IPR008271">
    <property type="entry name" value="Ser/Thr_kinase_AS"/>
</dbReference>
<keyword evidence="3 11" id="KW-0547">Nucleotide-binding</keyword>
<feature type="domain" description="Protein kinase" evidence="13">
    <location>
        <begin position="100"/>
        <end position="363"/>
    </location>
</feature>
<gene>
    <name evidence="14" type="ORF">WJX72_000144</name>
</gene>
<dbReference type="PANTHER" id="PTHR48013">
    <property type="entry name" value="DUAL SPECIFICITY MITOGEN-ACTIVATED PROTEIN KINASE KINASE 5-RELATED"/>
    <property type="match status" value="1"/>
</dbReference>
<evidence type="ECO:0000256" key="5">
    <source>
        <dbReference type="ARBA" id="ARBA00022840"/>
    </source>
</evidence>
<evidence type="ECO:0000256" key="12">
    <source>
        <dbReference type="SAM" id="MobiDB-lite"/>
    </source>
</evidence>
<reference evidence="14 15" key="1">
    <citation type="journal article" date="2024" name="Nat. Commun.">
        <title>Phylogenomics reveals the evolutionary origins of lichenization in chlorophyte algae.</title>
        <authorList>
            <person name="Puginier C."/>
            <person name="Libourel C."/>
            <person name="Otte J."/>
            <person name="Skaloud P."/>
            <person name="Haon M."/>
            <person name="Grisel S."/>
            <person name="Petersen M."/>
            <person name="Berrin J.G."/>
            <person name="Delaux P.M."/>
            <person name="Dal Grande F."/>
            <person name="Keller J."/>
        </authorList>
    </citation>
    <scope>NUCLEOTIDE SEQUENCE [LARGE SCALE GENOMIC DNA]</scope>
    <source>
        <strain evidence="14 15">SAG 2043</strain>
    </source>
</reference>
<comment type="caution">
    <text evidence="14">The sequence shown here is derived from an EMBL/GenBank/DDBJ whole genome shotgun (WGS) entry which is preliminary data.</text>
</comment>
<protein>
    <recommendedName>
        <fullName evidence="7">mitogen-activated protein kinase kinase</fullName>
        <ecNumber evidence="7">2.7.12.2</ecNumber>
    </recommendedName>
</protein>
<accession>A0AAW1QNS6</accession>
<keyword evidence="15" id="KW-1185">Reference proteome</keyword>
<evidence type="ECO:0000313" key="15">
    <source>
        <dbReference type="Proteomes" id="UP001489004"/>
    </source>
</evidence>
<evidence type="ECO:0000256" key="11">
    <source>
        <dbReference type="PROSITE-ProRule" id="PRU10141"/>
    </source>
</evidence>
<evidence type="ECO:0000256" key="9">
    <source>
        <dbReference type="ARBA" id="ARBA00049299"/>
    </source>
</evidence>
<evidence type="ECO:0000256" key="6">
    <source>
        <dbReference type="ARBA" id="ARBA00038035"/>
    </source>
</evidence>
<feature type="compositionally biased region" description="Polar residues" evidence="12">
    <location>
        <begin position="495"/>
        <end position="515"/>
    </location>
</feature>
<dbReference type="SUPFAM" id="SSF56112">
    <property type="entry name" value="Protein kinase-like (PK-like)"/>
    <property type="match status" value="1"/>
</dbReference>
<dbReference type="FunFam" id="1.10.510.10:FF:000432">
    <property type="entry name" value="mitogen-activated protein kinase kinase 3"/>
    <property type="match status" value="1"/>
</dbReference>
<comment type="catalytic activity">
    <reaction evidence="9">
        <text>L-threonyl-[protein] + ATP = O-phospho-L-threonyl-[protein] + ADP + H(+)</text>
        <dbReference type="Rhea" id="RHEA:46608"/>
        <dbReference type="Rhea" id="RHEA-COMP:11060"/>
        <dbReference type="Rhea" id="RHEA-COMP:11605"/>
        <dbReference type="ChEBI" id="CHEBI:15378"/>
        <dbReference type="ChEBI" id="CHEBI:30013"/>
        <dbReference type="ChEBI" id="CHEBI:30616"/>
        <dbReference type="ChEBI" id="CHEBI:61977"/>
        <dbReference type="ChEBI" id="CHEBI:456216"/>
        <dbReference type="EC" id="2.7.12.2"/>
    </reaction>
</comment>
<dbReference type="Gene3D" id="3.30.200.20">
    <property type="entry name" value="Phosphorylase Kinase, domain 1"/>
    <property type="match status" value="1"/>
</dbReference>
<evidence type="ECO:0000256" key="3">
    <source>
        <dbReference type="ARBA" id="ARBA00022741"/>
    </source>
</evidence>
<dbReference type="InterPro" id="IPR000719">
    <property type="entry name" value="Prot_kinase_dom"/>
</dbReference>
<sequence>MGRNKPFLAPISIPVAPKPTYHLTATGVFSEGDFTISRDGLVIGDTDSPASKQCSSKGSVGSRDGTHLHQTGLHGCIEAEPSCAGSADESALYAVTLEQLVTVRMIGHGSSGLVRQVLHRPTARMVVLKVINFDVQSDPLRKQITTELRTLYGSRNPYVVKYYQSFFANGTISIVMEYMDAGSMADVLKKHQRIAEPYLAEIASQALQGLLYLHKELHVIHRDIKPSNLLLDSRGNLKIADFGVSGQLASSVSKCVSWVGTVTYMSPERLRGDSYGPDSDVWSLGLSLVEFALGRFPYPPQGQGRAGQPMGFWDLLDFIVVEEPPALPADRFSPELCDFIARCLQKDPSKRASVAELLQHPFLAQHAAQRVLPVAPRREPAAQLAAIDAALDAPLREAACLVVSPPAKYPMPTRNSVHMADADLELCAPAPSPVSTAAAAASLPRLSSELNRKAVSHAVDIVDTAAGALADPASKPTRGPDIAAADAAIASTMLSSRPNSATMRSPFSSSIQRANSGALKRRLETAQRDALGARDQDQHVLDSRSSGALDAVQPQPHGHSRRPSGDSASFQTVVCEDACGASGCRVDMHAAGCTAGSAPWHATYTAAEPAIPQWKGSLDRAHSSDGGTVAGAWSLSGLAPYPCRRLEHDDNERPRLRRALSTGLDSALGSELTSDSRMGPKRQNVVSSAPLARRGWPSPTVQTPSTSTVERQLYSADTSEGRVTCHCGLSVLFAGILFTLFEAAVLNGPLRKWLKAWFQQNRDLNKKQVDVLVNQAGVRVTADLFLLIQVPLALVVLGDKEMIRDRLYSTTRESVLLMTISGGYFLHDLLICVLRFEGVAASLHGTACCAMYIYAACSGHLHYYGAMFLMNVWGSVTSYDFWVTSSKELAQPGPHGLSATTIWLFRGANVLMNGLNTYWMSKMASGAIKLLFPSKQKLALSGQDLQLHVVDISSWQPSNLVHFHVAKKQQAKE</sequence>
<dbReference type="Gene3D" id="1.10.510.10">
    <property type="entry name" value="Transferase(Phosphotransferase) domain 1"/>
    <property type="match status" value="1"/>
</dbReference>
<evidence type="ECO:0000313" key="14">
    <source>
        <dbReference type="EMBL" id="KAK9823090.1"/>
    </source>
</evidence>
<feature type="compositionally biased region" description="Basic and acidic residues" evidence="12">
    <location>
        <begin position="521"/>
        <end position="542"/>
    </location>
</feature>
<dbReference type="EMBL" id="JALJOR010000002">
    <property type="protein sequence ID" value="KAK9823090.1"/>
    <property type="molecule type" value="Genomic_DNA"/>
</dbReference>
<dbReference type="PROSITE" id="PS00107">
    <property type="entry name" value="PROTEIN_KINASE_ATP"/>
    <property type="match status" value="1"/>
</dbReference>
<dbReference type="InterPro" id="IPR017441">
    <property type="entry name" value="Protein_kinase_ATP_BS"/>
</dbReference>
<comment type="similarity">
    <text evidence="6">Belongs to the protein kinase superfamily. STE Ser/Thr protein kinase family. MAP kinase kinase subfamily.</text>
</comment>
<dbReference type="Pfam" id="PF00069">
    <property type="entry name" value="Pkinase"/>
    <property type="match status" value="1"/>
</dbReference>
<feature type="compositionally biased region" description="Low complexity" evidence="12">
    <location>
        <begin position="697"/>
        <end position="709"/>
    </location>
</feature>
<dbReference type="Proteomes" id="UP001489004">
    <property type="component" value="Unassembled WGS sequence"/>
</dbReference>
<keyword evidence="5 11" id="KW-0067">ATP-binding</keyword>
<comment type="catalytic activity">
    <reaction evidence="8">
        <text>L-seryl-[protein] + ATP = O-phospho-L-seryl-[protein] + ADP + H(+)</text>
        <dbReference type="Rhea" id="RHEA:17989"/>
        <dbReference type="Rhea" id="RHEA-COMP:9863"/>
        <dbReference type="Rhea" id="RHEA-COMP:11604"/>
        <dbReference type="ChEBI" id="CHEBI:15378"/>
        <dbReference type="ChEBI" id="CHEBI:29999"/>
        <dbReference type="ChEBI" id="CHEBI:30616"/>
        <dbReference type="ChEBI" id="CHEBI:83421"/>
        <dbReference type="ChEBI" id="CHEBI:456216"/>
        <dbReference type="EC" id="2.7.12.2"/>
    </reaction>
</comment>
<evidence type="ECO:0000256" key="2">
    <source>
        <dbReference type="ARBA" id="ARBA00022679"/>
    </source>
</evidence>
<feature type="region of interest" description="Disordered" evidence="12">
    <location>
        <begin position="495"/>
        <end position="567"/>
    </location>
</feature>
<keyword evidence="2" id="KW-0808">Transferase</keyword>
<comment type="catalytic activity">
    <reaction evidence="10">
        <text>L-tyrosyl-[protein] + ATP = O-phospho-L-tyrosyl-[protein] + ADP + H(+)</text>
        <dbReference type="Rhea" id="RHEA:10596"/>
        <dbReference type="Rhea" id="RHEA-COMP:10136"/>
        <dbReference type="Rhea" id="RHEA-COMP:20101"/>
        <dbReference type="ChEBI" id="CHEBI:15378"/>
        <dbReference type="ChEBI" id="CHEBI:30616"/>
        <dbReference type="ChEBI" id="CHEBI:46858"/>
        <dbReference type="ChEBI" id="CHEBI:61978"/>
        <dbReference type="ChEBI" id="CHEBI:456216"/>
        <dbReference type="EC" id="2.7.12.2"/>
    </reaction>
</comment>
<dbReference type="EC" id="2.7.12.2" evidence="7"/>
<evidence type="ECO:0000256" key="7">
    <source>
        <dbReference type="ARBA" id="ARBA00038999"/>
    </source>
</evidence>
<feature type="binding site" evidence="11">
    <location>
        <position position="129"/>
    </location>
    <ligand>
        <name>ATP</name>
        <dbReference type="ChEBI" id="CHEBI:30616"/>
    </ligand>
</feature>
<evidence type="ECO:0000256" key="4">
    <source>
        <dbReference type="ARBA" id="ARBA00022777"/>
    </source>
</evidence>
<dbReference type="SMART" id="SM00220">
    <property type="entry name" value="S_TKc"/>
    <property type="match status" value="1"/>
</dbReference>
<organism evidence="14 15">
    <name type="scientific">[Myrmecia] bisecta</name>
    <dbReference type="NCBI Taxonomy" id="41462"/>
    <lineage>
        <taxon>Eukaryota</taxon>
        <taxon>Viridiplantae</taxon>
        <taxon>Chlorophyta</taxon>
        <taxon>core chlorophytes</taxon>
        <taxon>Trebouxiophyceae</taxon>
        <taxon>Trebouxiales</taxon>
        <taxon>Trebouxiaceae</taxon>
        <taxon>Myrmecia</taxon>
    </lineage>
</organism>
<dbReference type="GO" id="GO:0004708">
    <property type="term" value="F:MAP kinase kinase activity"/>
    <property type="evidence" value="ECO:0007669"/>
    <property type="project" value="UniProtKB-EC"/>
</dbReference>
<evidence type="ECO:0000256" key="10">
    <source>
        <dbReference type="ARBA" id="ARBA00051693"/>
    </source>
</evidence>
<keyword evidence="1" id="KW-0723">Serine/threonine-protein kinase</keyword>
<name>A0AAW1QNS6_9CHLO</name>
<dbReference type="PANTHER" id="PTHR48013:SF32">
    <property type="entry name" value="MITOGEN-ACTIVATED PROTEIN KINASE KINASE 2-LIKE"/>
    <property type="match status" value="1"/>
</dbReference>
<keyword evidence="4" id="KW-0418">Kinase</keyword>
<dbReference type="GO" id="GO:0005524">
    <property type="term" value="F:ATP binding"/>
    <property type="evidence" value="ECO:0007669"/>
    <property type="project" value="UniProtKB-UniRule"/>
</dbReference>
<dbReference type="AlphaFoldDB" id="A0AAW1QNS6"/>
<evidence type="ECO:0000256" key="1">
    <source>
        <dbReference type="ARBA" id="ARBA00022527"/>
    </source>
</evidence>